<evidence type="ECO:0000256" key="1">
    <source>
        <dbReference type="RuleBase" id="RU003682"/>
    </source>
</evidence>
<dbReference type="GO" id="GO:0016491">
    <property type="term" value="F:oxidoreductase activity"/>
    <property type="evidence" value="ECO:0007669"/>
    <property type="project" value="UniProtKB-KW"/>
</dbReference>
<keyword evidence="1" id="KW-0479">Metal-binding</keyword>
<dbReference type="InterPro" id="IPR050231">
    <property type="entry name" value="Iron_ascorbate_oxido_reductase"/>
</dbReference>
<dbReference type="AlphaFoldDB" id="A0A9W3D3H0"/>
<sequence>LFNQDKLYKSLHVINLCGLISNIKYNKIKSDNIFCNREVNEEYAREIKKLSEKIMGWLSEGLGLHRDALKEGLGGEKVEYLMKIIFYPPCPKLELLYGAPHHTDLNGITFLIADEVDGLQAFQDNKWVDVKYDDSGIVVIIADQIKRMSNGRYKSGEHRATMDTVRTRLSWPVFAEPNLDHVVGPLAELVIDDAPKYKPYVYREYKFLKMNKFPLD</sequence>
<keyword evidence="1" id="KW-0408">Iron</keyword>
<keyword evidence="3" id="KW-1185">Reference proteome</keyword>
<feature type="domain" description="Fe2OG dioxygenase" evidence="2">
    <location>
        <begin position="77"/>
        <end position="177"/>
    </location>
</feature>
<dbReference type="Pfam" id="PF03171">
    <property type="entry name" value="2OG-FeII_Oxy"/>
    <property type="match status" value="1"/>
</dbReference>
<dbReference type="OrthoDB" id="288590at2759"/>
<dbReference type="PANTHER" id="PTHR47990">
    <property type="entry name" value="2-OXOGLUTARATE (2OG) AND FE(II)-DEPENDENT OXYGENASE SUPERFAMILY PROTEIN-RELATED"/>
    <property type="match status" value="1"/>
</dbReference>
<protein>
    <submittedName>
        <fullName evidence="4">Flavonol synthase 3-like</fullName>
    </submittedName>
</protein>
<evidence type="ECO:0000313" key="4">
    <source>
        <dbReference type="RefSeq" id="XP_056858317.1"/>
    </source>
</evidence>
<gene>
    <name evidence="4" type="primary">LOC130507647</name>
</gene>
<feature type="non-terminal residue" evidence="4">
    <location>
        <position position="1"/>
    </location>
</feature>
<dbReference type="PROSITE" id="PS51471">
    <property type="entry name" value="FE2OG_OXY"/>
    <property type="match status" value="1"/>
</dbReference>
<dbReference type="KEGG" id="rsz:130507647"/>
<dbReference type="InterPro" id="IPR027443">
    <property type="entry name" value="IPNS-like_sf"/>
</dbReference>
<dbReference type="GeneID" id="130507647"/>
<accession>A0A9W3D3H0</accession>
<dbReference type="Proteomes" id="UP000504610">
    <property type="component" value="Unplaced"/>
</dbReference>
<keyword evidence="1" id="KW-0560">Oxidoreductase</keyword>
<reference evidence="4" key="1">
    <citation type="submission" date="2025-08" db="UniProtKB">
        <authorList>
            <consortium name="RefSeq"/>
        </authorList>
    </citation>
    <scope>IDENTIFICATION</scope>
    <source>
        <tissue evidence="4">Leaf</tissue>
    </source>
</reference>
<evidence type="ECO:0000313" key="3">
    <source>
        <dbReference type="Proteomes" id="UP000504610"/>
    </source>
</evidence>
<name>A0A9W3D3H0_RAPSA</name>
<dbReference type="InterPro" id="IPR044861">
    <property type="entry name" value="IPNS-like_FE2OG_OXY"/>
</dbReference>
<proteinExistence type="inferred from homology"/>
<evidence type="ECO:0000259" key="2">
    <source>
        <dbReference type="PROSITE" id="PS51471"/>
    </source>
</evidence>
<dbReference type="InterPro" id="IPR005123">
    <property type="entry name" value="Oxoglu/Fe-dep_dioxygenase_dom"/>
</dbReference>
<dbReference type="RefSeq" id="XP_056858317.1">
    <property type="nucleotide sequence ID" value="XM_057002337.1"/>
</dbReference>
<dbReference type="GO" id="GO:0046872">
    <property type="term" value="F:metal ion binding"/>
    <property type="evidence" value="ECO:0007669"/>
    <property type="project" value="UniProtKB-KW"/>
</dbReference>
<comment type="similarity">
    <text evidence="1">Belongs to the iron/ascorbate-dependent oxidoreductase family.</text>
</comment>
<organism evidence="3 4">
    <name type="scientific">Raphanus sativus</name>
    <name type="common">Radish</name>
    <name type="synonym">Raphanus raphanistrum var. sativus</name>
    <dbReference type="NCBI Taxonomy" id="3726"/>
    <lineage>
        <taxon>Eukaryota</taxon>
        <taxon>Viridiplantae</taxon>
        <taxon>Streptophyta</taxon>
        <taxon>Embryophyta</taxon>
        <taxon>Tracheophyta</taxon>
        <taxon>Spermatophyta</taxon>
        <taxon>Magnoliopsida</taxon>
        <taxon>eudicotyledons</taxon>
        <taxon>Gunneridae</taxon>
        <taxon>Pentapetalae</taxon>
        <taxon>rosids</taxon>
        <taxon>malvids</taxon>
        <taxon>Brassicales</taxon>
        <taxon>Brassicaceae</taxon>
        <taxon>Brassiceae</taxon>
        <taxon>Raphanus</taxon>
    </lineage>
</organism>
<dbReference type="SUPFAM" id="SSF51197">
    <property type="entry name" value="Clavaminate synthase-like"/>
    <property type="match status" value="1"/>
</dbReference>
<dbReference type="Gene3D" id="2.60.120.330">
    <property type="entry name" value="B-lactam Antibiotic, Isopenicillin N Synthase, Chain"/>
    <property type="match status" value="1"/>
</dbReference>